<dbReference type="Proteomes" id="UP000176222">
    <property type="component" value="Unassembled WGS sequence"/>
</dbReference>
<dbReference type="EMBL" id="MHTH01000005">
    <property type="protein sequence ID" value="OHA59096.1"/>
    <property type="molecule type" value="Genomic_DNA"/>
</dbReference>
<dbReference type="Gene3D" id="1.10.10.10">
    <property type="entry name" value="Winged helix-like DNA-binding domain superfamily/Winged helix DNA-binding domain"/>
    <property type="match status" value="1"/>
</dbReference>
<evidence type="ECO:0008006" key="3">
    <source>
        <dbReference type="Google" id="ProtNLM"/>
    </source>
</evidence>
<reference evidence="1 2" key="1">
    <citation type="journal article" date="2016" name="Nat. Commun.">
        <title>Thousands of microbial genomes shed light on interconnected biogeochemical processes in an aquifer system.</title>
        <authorList>
            <person name="Anantharaman K."/>
            <person name="Brown C.T."/>
            <person name="Hug L.A."/>
            <person name="Sharon I."/>
            <person name="Castelle C.J."/>
            <person name="Probst A.J."/>
            <person name="Thomas B.C."/>
            <person name="Singh A."/>
            <person name="Wilkins M.J."/>
            <person name="Karaoz U."/>
            <person name="Brodie E.L."/>
            <person name="Williams K.H."/>
            <person name="Hubbard S.S."/>
            <person name="Banfield J.F."/>
        </authorList>
    </citation>
    <scope>NUCLEOTIDE SEQUENCE [LARGE SCALE GENOMIC DNA]</scope>
</reference>
<evidence type="ECO:0000313" key="2">
    <source>
        <dbReference type="Proteomes" id="UP000176222"/>
    </source>
</evidence>
<dbReference type="InterPro" id="IPR036388">
    <property type="entry name" value="WH-like_DNA-bd_sf"/>
</dbReference>
<organism evidence="1 2">
    <name type="scientific">Candidatus Vogelbacteria bacterium RIFOXYB1_FULL_42_16</name>
    <dbReference type="NCBI Taxonomy" id="1802436"/>
    <lineage>
        <taxon>Bacteria</taxon>
        <taxon>Candidatus Vogeliibacteriota</taxon>
    </lineage>
</organism>
<gene>
    <name evidence="1" type="ORF">A2370_02810</name>
</gene>
<dbReference type="AlphaFoldDB" id="A0A1G2QEU7"/>
<sequence>MEKKDNNLKDINFLAVKGQRLSRAIYLVSSFVPDQDPLKWKIRERAIELLTDAKNLGQGLAKNDPKKYVLESNIILNKLNGHLDQLVSLMDLAVAGGSISEMNFAILKQETSVLLEAVSLEIKEASFANYLGSPVLPDEIKTVNGIPVAGISQQVSSNNGNGHNFFNNHSDPNFHLGQTRSNGQISNGQKLAKTAVSNGQIRSLNGASSAKSENKDLRKKTILDFVKGKSWTSIKDIATAVHGCGKKTVQRLLVEMVEEGHLKKQGERRWSRYMVN</sequence>
<proteinExistence type="predicted"/>
<accession>A0A1G2QEU7</accession>
<evidence type="ECO:0000313" key="1">
    <source>
        <dbReference type="EMBL" id="OHA59096.1"/>
    </source>
</evidence>
<name>A0A1G2QEU7_9BACT</name>
<comment type="caution">
    <text evidence="1">The sequence shown here is derived from an EMBL/GenBank/DDBJ whole genome shotgun (WGS) entry which is preliminary data.</text>
</comment>
<protein>
    <recommendedName>
        <fullName evidence="3">HTH deoR-type domain-containing protein</fullName>
    </recommendedName>
</protein>